<comment type="caution">
    <text evidence="1">The sequence shown here is derived from an EMBL/GenBank/DDBJ whole genome shotgun (WGS) entry which is preliminary data.</text>
</comment>
<accession>A0A242M4F0</accession>
<evidence type="ECO:0000313" key="2">
    <source>
        <dbReference type="Proteomes" id="UP000195221"/>
    </source>
</evidence>
<sequence length="520" mass="57578">MRSANRYRYCVKLSSARKRWSVFFRGLKVNEFPGSDPIYAVVATVRALLLIELKSKQVTPLEWNRPEYYGITWQRNGLELIVAHSMLDTTELRDISSYALSEVGVLSEGAYTSKPFLSSPHQITSASDGRVICANTGRNSISIFNPTKPNLKQEVMISDVRWDRLSLEDQPGDHLNSVFEKDGILYAIAHRHGKGSALAKFSFPDLDLLAVELVKNRTGLHNIWVTDDGQEISCHSEAGSLIDLISNTVLWDSGSPVYTRGLAASSEFVLIGESERAQRASRRHSMSGLWLIDRSTWQAVDYFCLGPYGGVHEVRLLNVKDEAHHSHLFAGLNALLKRDPRKEIAADRLTSSKRAQRSKALWKSLDLIFGTPVSTEDGGQVAASENLCLMVQRPQAQSERSLKFSFSIAHSESDSHMAIVAYRGQGGDVDMDALLIQRISDIEASMSHWIHDGLVWSRRDDTAIVGLPLSGDVRFSVSSEGANLIINGQRLSGNCIDDFPTGSGVLGIRWVGATIWPPAE</sequence>
<dbReference type="Proteomes" id="UP000195221">
    <property type="component" value="Unassembled WGS sequence"/>
</dbReference>
<name>A0A242M4F0_CABSO</name>
<evidence type="ECO:0000313" key="1">
    <source>
        <dbReference type="EMBL" id="OTP66070.1"/>
    </source>
</evidence>
<protein>
    <submittedName>
        <fullName evidence="1">Uncharacterized protein</fullName>
    </submittedName>
</protein>
<organism evidence="1 2">
    <name type="scientific">Caballeronia sordidicola</name>
    <name type="common">Burkholderia sordidicola</name>
    <dbReference type="NCBI Taxonomy" id="196367"/>
    <lineage>
        <taxon>Bacteria</taxon>
        <taxon>Pseudomonadati</taxon>
        <taxon>Pseudomonadota</taxon>
        <taxon>Betaproteobacteria</taxon>
        <taxon>Burkholderiales</taxon>
        <taxon>Burkholderiaceae</taxon>
        <taxon>Caballeronia</taxon>
    </lineage>
</organism>
<proteinExistence type="predicted"/>
<dbReference type="AlphaFoldDB" id="A0A242M4F0"/>
<gene>
    <name evidence="1" type="ORF">PAMC26577_38200</name>
</gene>
<reference evidence="1 2" key="1">
    <citation type="submission" date="2017-03" db="EMBL/GenBank/DDBJ databases">
        <title>Genome analysis of strain PAMC 26577.</title>
        <authorList>
            <person name="Oh H.-M."/>
            <person name="Yang J.-A."/>
        </authorList>
    </citation>
    <scope>NUCLEOTIDE SEQUENCE [LARGE SCALE GENOMIC DNA]</scope>
    <source>
        <strain evidence="1 2">PAMC 26577</strain>
    </source>
</reference>
<dbReference type="EMBL" id="NBTZ01000164">
    <property type="protein sequence ID" value="OTP66070.1"/>
    <property type="molecule type" value="Genomic_DNA"/>
</dbReference>
<dbReference type="SUPFAM" id="SSF63829">
    <property type="entry name" value="Calcium-dependent phosphotriesterase"/>
    <property type="match status" value="1"/>
</dbReference>